<evidence type="ECO:0000313" key="7">
    <source>
        <dbReference type="EMBL" id="MFC5505855.1"/>
    </source>
</evidence>
<dbReference type="Gene3D" id="3.40.50.20">
    <property type="match status" value="1"/>
</dbReference>
<keyword evidence="4 5" id="KW-0436">Ligase</keyword>
<gene>
    <name evidence="4 5" type="primary">purK</name>
    <name evidence="7" type="ORF">ACFPN9_11340</name>
</gene>
<dbReference type="InterPro" id="IPR003135">
    <property type="entry name" value="ATP-grasp_carboxylate-amine"/>
</dbReference>
<feature type="binding site" evidence="4">
    <location>
        <begin position="158"/>
        <end position="164"/>
    </location>
    <ligand>
        <name>ATP</name>
        <dbReference type="ChEBI" id="CHEBI:30616"/>
    </ligand>
</feature>
<evidence type="ECO:0000259" key="6">
    <source>
        <dbReference type="PROSITE" id="PS50975"/>
    </source>
</evidence>
<dbReference type="HAMAP" id="MF_01928">
    <property type="entry name" value="PurK"/>
    <property type="match status" value="1"/>
</dbReference>
<name>A0ABW0P051_9HYPH</name>
<dbReference type="Gene3D" id="3.30.1490.20">
    <property type="entry name" value="ATP-grasp fold, A domain"/>
    <property type="match status" value="1"/>
</dbReference>
<evidence type="ECO:0000256" key="3">
    <source>
        <dbReference type="ARBA" id="ARBA00022840"/>
    </source>
</evidence>
<feature type="binding site" evidence="4">
    <location>
        <position position="219"/>
    </location>
    <ligand>
        <name>ATP</name>
        <dbReference type="ChEBI" id="CHEBI:30616"/>
    </ligand>
</feature>
<keyword evidence="8" id="KW-1185">Reference proteome</keyword>
<accession>A0ABW0P051</accession>
<dbReference type="NCBIfam" id="NF004676">
    <property type="entry name" value="PRK06019.1-2"/>
    <property type="match status" value="1"/>
</dbReference>
<sequence>MSAPVVEGQPLAPGAVLGIIGGGQLARMIALAAADLGIASHIFAPEPENPAFDVAAAKTVAPYEDEAALARFAEAVDVVTYEFENVPAATAAFLAARKPLHPGAHALAVTQDRLSEKRFVSEQGLTVAPFRAVDSLADLEAAVAALGRPCVLKTRRFGYDGKGQVKILPGTDLAEAYQAIGRAPAVLEGFVSFAREVSVVAARGADGSFAAFDLCENEHRDHILAFTRIPAQVTAATEASAIEAARRIGAAQGYVGVFAVEMFIVGEGASESVVVNEIAPRVHNSGHWTSEGAQTSQFHQHVRAVCGFPLGSAARRGRVEMENLIGDAALRWRELLAEPGAHLHLYGKREARAGRKMGHVTRVWPEQG</sequence>
<dbReference type="InterPro" id="IPR005875">
    <property type="entry name" value="PurK"/>
</dbReference>
<dbReference type="PANTHER" id="PTHR11609">
    <property type="entry name" value="PURINE BIOSYNTHESIS PROTEIN 6/7, PUR6/7"/>
    <property type="match status" value="1"/>
</dbReference>
<dbReference type="PROSITE" id="PS50975">
    <property type="entry name" value="ATP_GRASP"/>
    <property type="match status" value="1"/>
</dbReference>
<feature type="binding site" evidence="4">
    <location>
        <position position="196"/>
    </location>
    <ligand>
        <name>ATP</name>
        <dbReference type="ChEBI" id="CHEBI:30616"/>
    </ligand>
</feature>
<dbReference type="Pfam" id="PF02222">
    <property type="entry name" value="ATP-grasp"/>
    <property type="match status" value="1"/>
</dbReference>
<dbReference type="SUPFAM" id="SSF52440">
    <property type="entry name" value="PreATP-grasp domain"/>
    <property type="match status" value="1"/>
</dbReference>
<comment type="function">
    <text evidence="5">Catalyzes the ATP-dependent conversion of 5-aminoimidazole ribonucleotide (AIR) and HCO(3)- to N5-carboxyaminoimidazole ribonucleotide (N5-CAIR).</text>
</comment>
<comment type="caution">
    <text evidence="7">The sequence shown here is derived from an EMBL/GenBank/DDBJ whole genome shotgun (WGS) entry which is preliminary data.</text>
</comment>
<dbReference type="InterPro" id="IPR011054">
    <property type="entry name" value="Rudment_hybrid_motif"/>
</dbReference>
<keyword evidence="1 4" id="KW-0547">Nucleotide-binding</keyword>
<dbReference type="SUPFAM" id="SSF56059">
    <property type="entry name" value="Glutathione synthetase ATP-binding domain-like"/>
    <property type="match status" value="1"/>
</dbReference>
<dbReference type="InterPro" id="IPR013815">
    <property type="entry name" value="ATP_grasp_subdomain_1"/>
</dbReference>
<comment type="subunit">
    <text evidence="4 5">Homodimer.</text>
</comment>
<dbReference type="SUPFAM" id="SSF51246">
    <property type="entry name" value="Rudiment single hybrid motif"/>
    <property type="match status" value="1"/>
</dbReference>
<proteinExistence type="inferred from homology"/>
<comment type="pathway">
    <text evidence="4 5">Purine metabolism; IMP biosynthesis via de novo pathway; 5-amino-1-(5-phospho-D-ribosyl)imidazole-4-carboxylate from 5-amino-1-(5-phospho-D-ribosyl)imidazole (N5-CAIR route): step 1/2.</text>
</comment>
<dbReference type="Proteomes" id="UP001596060">
    <property type="component" value="Unassembled WGS sequence"/>
</dbReference>
<dbReference type="NCBIfam" id="NF004679">
    <property type="entry name" value="PRK06019.1-5"/>
    <property type="match status" value="1"/>
</dbReference>
<dbReference type="PANTHER" id="PTHR11609:SF5">
    <property type="entry name" value="PHOSPHORIBOSYLAMINOIMIDAZOLE CARBOXYLASE"/>
    <property type="match status" value="1"/>
</dbReference>
<dbReference type="RefSeq" id="WP_066726163.1">
    <property type="nucleotide sequence ID" value="NZ_JBHSLU010000022.1"/>
</dbReference>
<dbReference type="Pfam" id="PF17769">
    <property type="entry name" value="PurK_C"/>
    <property type="match status" value="1"/>
</dbReference>
<dbReference type="NCBIfam" id="TIGR01161">
    <property type="entry name" value="purK"/>
    <property type="match status" value="1"/>
</dbReference>
<keyword evidence="3 4" id="KW-0067">ATP-binding</keyword>
<dbReference type="InterPro" id="IPR054350">
    <property type="entry name" value="PurT/PurK_preATP-grasp"/>
</dbReference>
<dbReference type="InterPro" id="IPR040686">
    <property type="entry name" value="PurK_C"/>
</dbReference>
<dbReference type="InterPro" id="IPR016185">
    <property type="entry name" value="PreATP-grasp_dom_sf"/>
</dbReference>
<feature type="binding site" evidence="4">
    <location>
        <begin position="188"/>
        <end position="191"/>
    </location>
    <ligand>
        <name>ATP</name>
        <dbReference type="ChEBI" id="CHEBI:30616"/>
    </ligand>
</feature>
<dbReference type="GO" id="GO:0034028">
    <property type="term" value="F:5-(carboxyamino)imidazole ribonucleotide synthase activity"/>
    <property type="evidence" value="ECO:0007669"/>
    <property type="project" value="UniProtKB-EC"/>
</dbReference>
<dbReference type="EMBL" id="JBHSLU010000022">
    <property type="protein sequence ID" value="MFC5505855.1"/>
    <property type="molecule type" value="Genomic_DNA"/>
</dbReference>
<feature type="binding site" evidence="4">
    <location>
        <begin position="276"/>
        <end position="277"/>
    </location>
    <ligand>
        <name>ATP</name>
        <dbReference type="ChEBI" id="CHEBI:30616"/>
    </ligand>
</feature>
<feature type="binding site" evidence="4">
    <location>
        <position position="113"/>
    </location>
    <ligand>
        <name>ATP</name>
        <dbReference type="ChEBI" id="CHEBI:30616"/>
    </ligand>
</feature>
<evidence type="ECO:0000256" key="2">
    <source>
        <dbReference type="ARBA" id="ARBA00022755"/>
    </source>
</evidence>
<evidence type="ECO:0000313" key="8">
    <source>
        <dbReference type="Proteomes" id="UP001596060"/>
    </source>
</evidence>
<keyword evidence="2 4" id="KW-0658">Purine biosynthesis</keyword>
<dbReference type="Pfam" id="PF22660">
    <property type="entry name" value="RS_preATP-grasp-like"/>
    <property type="match status" value="1"/>
</dbReference>
<evidence type="ECO:0000256" key="4">
    <source>
        <dbReference type="HAMAP-Rule" id="MF_01928"/>
    </source>
</evidence>
<comment type="catalytic activity">
    <reaction evidence="4 5">
        <text>5-amino-1-(5-phospho-beta-D-ribosyl)imidazole + hydrogencarbonate + ATP = 5-carboxyamino-1-(5-phospho-D-ribosyl)imidazole + ADP + phosphate + 2 H(+)</text>
        <dbReference type="Rhea" id="RHEA:19317"/>
        <dbReference type="ChEBI" id="CHEBI:15378"/>
        <dbReference type="ChEBI" id="CHEBI:17544"/>
        <dbReference type="ChEBI" id="CHEBI:30616"/>
        <dbReference type="ChEBI" id="CHEBI:43474"/>
        <dbReference type="ChEBI" id="CHEBI:58730"/>
        <dbReference type="ChEBI" id="CHEBI:137981"/>
        <dbReference type="ChEBI" id="CHEBI:456216"/>
        <dbReference type="EC" id="6.3.4.18"/>
    </reaction>
</comment>
<dbReference type="EC" id="6.3.4.18" evidence="4 5"/>
<dbReference type="Gene3D" id="3.30.470.20">
    <property type="entry name" value="ATP-grasp fold, B domain"/>
    <property type="match status" value="1"/>
</dbReference>
<organism evidence="7 8">
    <name type="scientific">Bosea massiliensis</name>
    <dbReference type="NCBI Taxonomy" id="151419"/>
    <lineage>
        <taxon>Bacteria</taxon>
        <taxon>Pseudomonadati</taxon>
        <taxon>Pseudomonadota</taxon>
        <taxon>Alphaproteobacteria</taxon>
        <taxon>Hyphomicrobiales</taxon>
        <taxon>Boseaceae</taxon>
        <taxon>Bosea</taxon>
    </lineage>
</organism>
<dbReference type="InterPro" id="IPR011761">
    <property type="entry name" value="ATP-grasp"/>
</dbReference>
<protein>
    <recommendedName>
        <fullName evidence="4 5">N5-carboxyaminoimidazole ribonucleotide synthase</fullName>
        <shortName evidence="4 5">N5-CAIR synthase</shortName>
        <ecNumber evidence="4 5">6.3.4.18</ecNumber>
    </recommendedName>
    <alternativeName>
        <fullName evidence="4 5">5-(carboxyamino)imidazole ribonucleotide synthetase</fullName>
    </alternativeName>
</protein>
<feature type="domain" description="ATP-grasp" evidence="6">
    <location>
        <begin position="117"/>
        <end position="306"/>
    </location>
</feature>
<evidence type="ECO:0000256" key="5">
    <source>
        <dbReference type="RuleBase" id="RU361200"/>
    </source>
</evidence>
<comment type="similarity">
    <text evidence="4 5">Belongs to the PurK/PurT family.</text>
</comment>
<comment type="function">
    <text evidence="4">Catalyzes the ATP-dependent conversion of 5-aminoimidazole ribonucleotide (AIR) and HCO(3)(-) to N5-carboxyaminoimidazole ribonucleotide (N5-CAIR).</text>
</comment>
<evidence type="ECO:0000256" key="1">
    <source>
        <dbReference type="ARBA" id="ARBA00022741"/>
    </source>
</evidence>
<reference evidence="8" key="1">
    <citation type="journal article" date="2019" name="Int. J. Syst. Evol. Microbiol.">
        <title>The Global Catalogue of Microorganisms (GCM) 10K type strain sequencing project: providing services to taxonomists for standard genome sequencing and annotation.</title>
        <authorList>
            <consortium name="The Broad Institute Genomics Platform"/>
            <consortium name="The Broad Institute Genome Sequencing Center for Infectious Disease"/>
            <person name="Wu L."/>
            <person name="Ma J."/>
        </authorList>
    </citation>
    <scope>NUCLEOTIDE SEQUENCE [LARGE SCALE GENOMIC DNA]</scope>
    <source>
        <strain evidence="8">CCUG 43117</strain>
    </source>
</reference>
<feature type="binding site" evidence="4">
    <location>
        <position position="153"/>
    </location>
    <ligand>
        <name>ATP</name>
        <dbReference type="ChEBI" id="CHEBI:30616"/>
    </ligand>
</feature>